<comment type="caution">
    <text evidence="2">The sequence shown here is derived from an EMBL/GenBank/DDBJ whole genome shotgun (WGS) entry which is preliminary data.</text>
</comment>
<dbReference type="PRINTS" id="PR00111">
    <property type="entry name" value="ABHYDROLASE"/>
</dbReference>
<organism evidence="2 3">
    <name type="scientific">Comamonas terrae</name>
    <dbReference type="NCBI Taxonomy" id="673548"/>
    <lineage>
        <taxon>Bacteria</taxon>
        <taxon>Pseudomonadati</taxon>
        <taxon>Pseudomonadota</taxon>
        <taxon>Betaproteobacteria</taxon>
        <taxon>Burkholderiales</taxon>
        <taxon>Comamonadaceae</taxon>
        <taxon>Comamonas</taxon>
    </lineage>
</organism>
<name>A0ABW5ULM1_9BURK</name>
<dbReference type="Proteomes" id="UP001597463">
    <property type="component" value="Unassembled WGS sequence"/>
</dbReference>
<reference evidence="3" key="1">
    <citation type="journal article" date="2019" name="Int. J. Syst. Evol. Microbiol.">
        <title>The Global Catalogue of Microorganisms (GCM) 10K type strain sequencing project: providing services to taxonomists for standard genome sequencing and annotation.</title>
        <authorList>
            <consortium name="The Broad Institute Genomics Platform"/>
            <consortium name="The Broad Institute Genome Sequencing Center for Infectious Disease"/>
            <person name="Wu L."/>
            <person name="Ma J."/>
        </authorList>
    </citation>
    <scope>NUCLEOTIDE SEQUENCE [LARGE SCALE GENOMIC DNA]</scope>
    <source>
        <strain evidence="3">TISTR 1906</strain>
    </source>
</reference>
<keyword evidence="3" id="KW-1185">Reference proteome</keyword>
<evidence type="ECO:0000259" key="1">
    <source>
        <dbReference type="Pfam" id="PF00561"/>
    </source>
</evidence>
<protein>
    <submittedName>
        <fullName evidence="2">Alpha/beta fold hydrolase</fullName>
    </submittedName>
</protein>
<dbReference type="SUPFAM" id="SSF53474">
    <property type="entry name" value="alpha/beta-Hydrolases"/>
    <property type="match status" value="1"/>
</dbReference>
<accession>A0ABW5ULM1</accession>
<evidence type="ECO:0000313" key="2">
    <source>
        <dbReference type="EMBL" id="MFD2754538.1"/>
    </source>
</evidence>
<dbReference type="RefSeq" id="WP_066477448.1">
    <property type="nucleotide sequence ID" value="NZ_BCNT01000007.1"/>
</dbReference>
<dbReference type="InterPro" id="IPR050266">
    <property type="entry name" value="AB_hydrolase_sf"/>
</dbReference>
<proteinExistence type="predicted"/>
<evidence type="ECO:0000313" key="3">
    <source>
        <dbReference type="Proteomes" id="UP001597463"/>
    </source>
</evidence>
<feature type="domain" description="AB hydrolase-1" evidence="1">
    <location>
        <begin position="40"/>
        <end position="228"/>
    </location>
</feature>
<dbReference type="InterPro" id="IPR000073">
    <property type="entry name" value="AB_hydrolase_1"/>
</dbReference>
<sequence length="244" mass="26270">MPALPPSPPAVVLLPGLMCDGAVWAAQHAALSPFHECVMADYGMAASIEAMADAVLSAAPPGPLAVVGHSMGGRVAMELVRRVPERVAALVLMDTGLDALAPGEAGQRERNTRLALVKLAKAQGMRAMGRQWAGGMVHPRLRHSPLFEQVLDMLERGSPQRFEAQVHALLHRPDAQAVFAALQCPVLLMVGRQDLWSPVARHEAMAAMLPRARLEVLEDCGHMAPMEAAAEVSRLLQDFLRRRG</sequence>
<dbReference type="Gene3D" id="3.40.50.1820">
    <property type="entry name" value="alpha/beta hydrolase"/>
    <property type="match status" value="1"/>
</dbReference>
<dbReference type="Pfam" id="PF00561">
    <property type="entry name" value="Abhydrolase_1"/>
    <property type="match status" value="1"/>
</dbReference>
<dbReference type="EMBL" id="JBHUMV010000004">
    <property type="protein sequence ID" value="MFD2754538.1"/>
    <property type="molecule type" value="Genomic_DNA"/>
</dbReference>
<dbReference type="GO" id="GO:0016787">
    <property type="term" value="F:hydrolase activity"/>
    <property type="evidence" value="ECO:0007669"/>
    <property type="project" value="UniProtKB-KW"/>
</dbReference>
<gene>
    <name evidence="2" type="ORF">ACFSW6_10600</name>
</gene>
<dbReference type="PANTHER" id="PTHR43798">
    <property type="entry name" value="MONOACYLGLYCEROL LIPASE"/>
    <property type="match status" value="1"/>
</dbReference>
<dbReference type="InterPro" id="IPR029058">
    <property type="entry name" value="AB_hydrolase_fold"/>
</dbReference>
<dbReference type="PANTHER" id="PTHR43798:SF29">
    <property type="entry name" value="AB HYDROLASE-1 DOMAIN-CONTAINING PROTEIN"/>
    <property type="match status" value="1"/>
</dbReference>
<keyword evidence="2" id="KW-0378">Hydrolase</keyword>